<organism evidence="2 3">
    <name type="scientific">Asaia bogorensis</name>
    <dbReference type="NCBI Taxonomy" id="91915"/>
    <lineage>
        <taxon>Bacteria</taxon>
        <taxon>Pseudomonadati</taxon>
        <taxon>Pseudomonadota</taxon>
        <taxon>Alphaproteobacteria</taxon>
        <taxon>Acetobacterales</taxon>
        <taxon>Acetobacteraceae</taxon>
        <taxon>Asaia</taxon>
    </lineage>
</organism>
<accession>A0A060QGV5</accession>
<reference evidence="2 3" key="1">
    <citation type="journal article" date="2014" name="Genome Biol. Evol.">
        <title>Acetic acid bacteria genomes reveal functional traits for adaptation to life in insect guts.</title>
        <authorList>
            <person name="Chouaia B."/>
            <person name="Gaiarsa S."/>
            <person name="Crotti E."/>
            <person name="Comandatore F."/>
            <person name="Degli Esposti M."/>
            <person name="Ricci I."/>
            <person name="Alma A."/>
            <person name="Favia G."/>
            <person name="Bandi C."/>
            <person name="Daffonchio D."/>
        </authorList>
    </citation>
    <scope>NUCLEOTIDE SEQUENCE [LARGE SCALE GENOMIC DNA]</scope>
    <source>
        <strain evidence="2 3">SF2.1</strain>
    </source>
</reference>
<comment type="caution">
    <text evidence="2">The sequence shown here is derived from an EMBL/GenBank/DDBJ whole genome shotgun (WGS) entry which is preliminary data.</text>
</comment>
<proteinExistence type="predicted"/>
<reference evidence="2 3" key="2">
    <citation type="journal article" date="2014" name="PLoS ONE">
        <title>Evolution of mitochondria reconstructed from the energy metabolism of living bacteria.</title>
        <authorList>
            <person name="Degli Esposti M."/>
            <person name="Chouaia B."/>
            <person name="Comandatore F."/>
            <person name="Crotti E."/>
            <person name="Sassera D."/>
            <person name="Lievens P.M."/>
            <person name="Daffonchio D."/>
            <person name="Bandi C."/>
        </authorList>
    </citation>
    <scope>NUCLEOTIDE SEQUENCE [LARGE SCALE GENOMIC DNA]</scope>
    <source>
        <strain evidence="2 3">SF2.1</strain>
    </source>
</reference>
<evidence type="ECO:0000313" key="3">
    <source>
        <dbReference type="Proteomes" id="UP000027583"/>
    </source>
</evidence>
<dbReference type="EMBL" id="CBLX010000003">
    <property type="protein sequence ID" value="CDG38496.1"/>
    <property type="molecule type" value="Genomic_DNA"/>
</dbReference>
<evidence type="ECO:0000256" key="1">
    <source>
        <dbReference type="SAM" id="MobiDB-lite"/>
    </source>
</evidence>
<dbReference type="Proteomes" id="UP000027583">
    <property type="component" value="Unassembled WGS sequence"/>
</dbReference>
<gene>
    <name evidence="2" type="ORF">ASAP_0451</name>
</gene>
<sequence length="89" mass="9589">MHDSPPAFRRSHRGSGPHGISLSGRSRRGSYTLPRDAAEVGGPCLPYHILHPDPRGPARSRASPDLRTVEGDQTPARERNTIAQRGSAA</sequence>
<protein>
    <submittedName>
        <fullName evidence="2">Uncharacterized protein</fullName>
    </submittedName>
</protein>
<dbReference type="AlphaFoldDB" id="A0A060QGV5"/>
<name>A0A060QGV5_9PROT</name>
<feature type="region of interest" description="Disordered" evidence="1">
    <location>
        <begin position="1"/>
        <end position="89"/>
    </location>
</feature>
<evidence type="ECO:0000313" key="2">
    <source>
        <dbReference type="EMBL" id="CDG38496.1"/>
    </source>
</evidence>
<feature type="compositionally biased region" description="Basic and acidic residues" evidence="1">
    <location>
        <begin position="50"/>
        <end position="80"/>
    </location>
</feature>